<dbReference type="Proteomes" id="UP001230504">
    <property type="component" value="Unassembled WGS sequence"/>
</dbReference>
<organism evidence="1 2">
    <name type="scientific">Colletotrichum navitas</name>
    <dbReference type="NCBI Taxonomy" id="681940"/>
    <lineage>
        <taxon>Eukaryota</taxon>
        <taxon>Fungi</taxon>
        <taxon>Dikarya</taxon>
        <taxon>Ascomycota</taxon>
        <taxon>Pezizomycotina</taxon>
        <taxon>Sordariomycetes</taxon>
        <taxon>Hypocreomycetidae</taxon>
        <taxon>Glomerellales</taxon>
        <taxon>Glomerellaceae</taxon>
        <taxon>Colletotrichum</taxon>
        <taxon>Colletotrichum graminicola species complex</taxon>
    </lineage>
</organism>
<name>A0AAD8V8E6_9PEZI</name>
<evidence type="ECO:0000313" key="1">
    <source>
        <dbReference type="EMBL" id="KAK1595370.1"/>
    </source>
</evidence>
<dbReference type="AlphaFoldDB" id="A0AAD8V8E6"/>
<sequence>MSFPSLTSAGDAGGFGVWVSADRCLLCMYGDANNRRVIPSSVELALMAVRGREMPGKLQALKKQMIDTCCRSRSRSGIGGNRAVGRSFFVVLVVGRRRGLVAVATCWMPGRLGGSVKSPACERRCCPTSSRGMISRARIVLSVTLAAQQPLPFETEAPFELGTG</sequence>
<dbReference type="EMBL" id="JAHLJV010000016">
    <property type="protein sequence ID" value="KAK1595370.1"/>
    <property type="molecule type" value="Genomic_DNA"/>
</dbReference>
<keyword evidence="2" id="KW-1185">Reference proteome</keyword>
<protein>
    <submittedName>
        <fullName evidence="1">Uncharacterized protein</fullName>
    </submittedName>
</protein>
<accession>A0AAD8V8E6</accession>
<evidence type="ECO:0000313" key="2">
    <source>
        <dbReference type="Proteomes" id="UP001230504"/>
    </source>
</evidence>
<proteinExistence type="predicted"/>
<gene>
    <name evidence="1" type="ORF">LY79DRAFT_547515</name>
</gene>
<dbReference type="GeneID" id="85441570"/>
<dbReference type="RefSeq" id="XP_060416417.1">
    <property type="nucleotide sequence ID" value="XM_060557330.1"/>
</dbReference>
<reference evidence="1" key="1">
    <citation type="submission" date="2021-06" db="EMBL/GenBank/DDBJ databases">
        <title>Comparative genomics, transcriptomics and evolutionary studies reveal genomic signatures of adaptation to plant cell wall in hemibiotrophic fungi.</title>
        <authorList>
            <consortium name="DOE Joint Genome Institute"/>
            <person name="Baroncelli R."/>
            <person name="Diaz J.F."/>
            <person name="Benocci T."/>
            <person name="Peng M."/>
            <person name="Battaglia E."/>
            <person name="Haridas S."/>
            <person name="Andreopoulos W."/>
            <person name="Labutti K."/>
            <person name="Pangilinan J."/>
            <person name="Floch G.L."/>
            <person name="Makela M.R."/>
            <person name="Henrissat B."/>
            <person name="Grigoriev I.V."/>
            <person name="Crouch J.A."/>
            <person name="De Vries R.P."/>
            <person name="Sukno S.A."/>
            <person name="Thon M.R."/>
        </authorList>
    </citation>
    <scope>NUCLEOTIDE SEQUENCE</scope>
    <source>
        <strain evidence="1">CBS 125086</strain>
    </source>
</reference>
<comment type="caution">
    <text evidence="1">The sequence shown here is derived from an EMBL/GenBank/DDBJ whole genome shotgun (WGS) entry which is preliminary data.</text>
</comment>